<evidence type="ECO:0000313" key="5">
    <source>
        <dbReference type="Ensembl" id="ENSLLEP00000028921.1"/>
    </source>
</evidence>
<feature type="region of interest" description="Disordered" evidence="4">
    <location>
        <begin position="357"/>
        <end position="393"/>
    </location>
</feature>
<dbReference type="Proteomes" id="UP000694569">
    <property type="component" value="Unplaced"/>
</dbReference>
<organism evidence="5 6">
    <name type="scientific">Leptobrachium leishanense</name>
    <name type="common">Leishan spiny toad</name>
    <dbReference type="NCBI Taxonomy" id="445787"/>
    <lineage>
        <taxon>Eukaryota</taxon>
        <taxon>Metazoa</taxon>
        <taxon>Chordata</taxon>
        <taxon>Craniata</taxon>
        <taxon>Vertebrata</taxon>
        <taxon>Euteleostomi</taxon>
        <taxon>Amphibia</taxon>
        <taxon>Batrachia</taxon>
        <taxon>Anura</taxon>
        <taxon>Pelobatoidea</taxon>
        <taxon>Megophryidae</taxon>
        <taxon>Leptobrachium</taxon>
    </lineage>
</organism>
<name>A0A8C5WCY2_9ANUR</name>
<keyword evidence="3" id="KW-0551">Lipid droplet</keyword>
<evidence type="ECO:0000256" key="4">
    <source>
        <dbReference type="SAM" id="MobiDB-lite"/>
    </source>
</evidence>
<feature type="region of interest" description="Disordered" evidence="4">
    <location>
        <begin position="407"/>
        <end position="439"/>
    </location>
</feature>
<dbReference type="Ensembl" id="ENSLLET00000030044.1">
    <property type="protein sequence ID" value="ENSLLEP00000028921.1"/>
    <property type="gene ID" value="ENSLLEG00000018311.1"/>
</dbReference>
<dbReference type="OrthoDB" id="376826at2759"/>
<dbReference type="AlphaFoldDB" id="A0A8C5WCY2"/>
<proteinExistence type="inferred from homology"/>
<sequence>MIANSLCVPVLKLRLRTGGGTGVWPGRTWGGGVLQGNAIGRCDPVVVQRSLTMISISSYPSPAYMLVGFCQSNLWFDLAGFRINLKMAEQEHTEQIQPENAMHRVARIPLVHSALQIVSFAYRDVKNVSPLAGNFFDASERGVKAISQIAALSFAPVLHLVEPQIATVNQAALWMVDELEVRVPVLDQPANQVLSGFTGNMASWVHCLRDQALNRLQNGIDGARASMKDAQDAISLVAITIGSLGLRELLTFGSELALSGAENLVDHYLPLEGNGEQESVSSEEMEGTQNIVPGLVFRTLFLVNTIVTRLVSRLSTYLGTPLDLPHGTVRLLLGFPYKMKERFWKAMADLLFPKRSEENTKRKEEPRKSKRDATKKLIRSPNRKRTYSEPKPYGYYRKVIHGRATVDTRRHSAEMSEERLQTQCRPQSLDGYQAACPQD</sequence>
<comment type="similarity">
    <text evidence="2">Belongs to the perilipin family.</text>
</comment>
<evidence type="ECO:0000256" key="3">
    <source>
        <dbReference type="ARBA" id="ARBA00022677"/>
    </source>
</evidence>
<comment type="subcellular location">
    <subcellularLocation>
        <location evidence="1">Lipid droplet</location>
    </subcellularLocation>
</comment>
<protein>
    <submittedName>
        <fullName evidence="5">Uncharacterized protein</fullName>
    </submittedName>
</protein>
<dbReference type="GO" id="GO:0019915">
    <property type="term" value="P:lipid storage"/>
    <property type="evidence" value="ECO:0007669"/>
    <property type="project" value="TreeGrafter"/>
</dbReference>
<feature type="compositionally biased region" description="Basic and acidic residues" evidence="4">
    <location>
        <begin position="407"/>
        <end position="420"/>
    </location>
</feature>
<dbReference type="GeneTree" id="ENSGT00950000185785"/>
<dbReference type="PANTHER" id="PTHR14024:SF54">
    <property type="entry name" value="PERILIPIN-2-LIKE"/>
    <property type="match status" value="1"/>
</dbReference>
<evidence type="ECO:0000256" key="2">
    <source>
        <dbReference type="ARBA" id="ARBA00006311"/>
    </source>
</evidence>
<feature type="compositionally biased region" description="Basic and acidic residues" evidence="4">
    <location>
        <begin position="357"/>
        <end position="375"/>
    </location>
</feature>
<dbReference type="PANTHER" id="PTHR14024">
    <property type="entry name" value="PERILIPIN"/>
    <property type="match status" value="1"/>
</dbReference>
<dbReference type="GO" id="GO:0010890">
    <property type="term" value="P:positive regulation of triglyceride storage"/>
    <property type="evidence" value="ECO:0007669"/>
    <property type="project" value="TreeGrafter"/>
</dbReference>
<evidence type="ECO:0000256" key="1">
    <source>
        <dbReference type="ARBA" id="ARBA00004502"/>
    </source>
</evidence>
<reference evidence="5" key="2">
    <citation type="submission" date="2025-09" db="UniProtKB">
        <authorList>
            <consortium name="Ensembl"/>
        </authorList>
    </citation>
    <scope>IDENTIFICATION</scope>
</reference>
<dbReference type="Pfam" id="PF03036">
    <property type="entry name" value="Perilipin"/>
    <property type="match status" value="1"/>
</dbReference>
<dbReference type="GO" id="GO:0005829">
    <property type="term" value="C:cytosol"/>
    <property type="evidence" value="ECO:0007669"/>
    <property type="project" value="TreeGrafter"/>
</dbReference>
<feature type="compositionally biased region" description="Basic residues" evidence="4">
    <location>
        <begin position="376"/>
        <end position="385"/>
    </location>
</feature>
<dbReference type="GO" id="GO:0005811">
    <property type="term" value="C:lipid droplet"/>
    <property type="evidence" value="ECO:0007669"/>
    <property type="project" value="UniProtKB-SubCell"/>
</dbReference>
<reference evidence="5" key="1">
    <citation type="submission" date="2025-08" db="UniProtKB">
        <authorList>
            <consortium name="Ensembl"/>
        </authorList>
    </citation>
    <scope>IDENTIFICATION</scope>
</reference>
<accession>A0A8C5WCY2</accession>
<evidence type="ECO:0000313" key="6">
    <source>
        <dbReference type="Proteomes" id="UP000694569"/>
    </source>
</evidence>
<dbReference type="InterPro" id="IPR004279">
    <property type="entry name" value="Perilipin"/>
</dbReference>
<keyword evidence="6" id="KW-1185">Reference proteome</keyword>